<evidence type="ECO:0000259" key="1">
    <source>
        <dbReference type="SMART" id="SM00849"/>
    </source>
</evidence>
<dbReference type="InterPro" id="IPR036866">
    <property type="entry name" value="RibonucZ/Hydroxyglut_hydro"/>
</dbReference>
<dbReference type="GO" id="GO:0016787">
    <property type="term" value="F:hydrolase activity"/>
    <property type="evidence" value="ECO:0007669"/>
    <property type="project" value="UniProtKB-KW"/>
</dbReference>
<protein>
    <submittedName>
        <fullName evidence="2 3">Zn-dependent hydrolase</fullName>
    </submittedName>
</protein>
<evidence type="ECO:0000313" key="3">
    <source>
        <dbReference type="EMBL" id="GEB97183.1"/>
    </source>
</evidence>
<organism evidence="2 4">
    <name type="scientific">Corynebacterium flavescens</name>
    <dbReference type="NCBI Taxonomy" id="28028"/>
    <lineage>
        <taxon>Bacteria</taxon>
        <taxon>Bacillati</taxon>
        <taxon>Actinomycetota</taxon>
        <taxon>Actinomycetes</taxon>
        <taxon>Mycobacteriales</taxon>
        <taxon>Corynebacteriaceae</taxon>
        <taxon>Corynebacterium</taxon>
    </lineage>
</organism>
<dbReference type="Proteomes" id="UP000185479">
    <property type="component" value="Chromosome"/>
</dbReference>
<dbReference type="Proteomes" id="UP000315353">
    <property type="component" value="Unassembled WGS sequence"/>
</dbReference>
<dbReference type="InterPro" id="IPR001279">
    <property type="entry name" value="Metallo-B-lactamas"/>
</dbReference>
<dbReference type="STRING" id="28028.CFLV_01580"/>
<keyword evidence="4" id="KW-1185">Reference proteome</keyword>
<reference evidence="2 4" key="1">
    <citation type="submission" date="2014-08" db="EMBL/GenBank/DDBJ databases">
        <title>Complete genome sequence of Corynebacterium flavescens OJ8(T)(=DSM 20296(T)), isolated from cheese.</title>
        <authorList>
            <person name="Ruckert C."/>
            <person name="Albersmeier A."/>
            <person name="Winkler A."/>
            <person name="Kalinowski J."/>
        </authorList>
    </citation>
    <scope>NUCLEOTIDE SEQUENCE [LARGE SCALE GENOMIC DNA]</scope>
    <source>
        <strain evidence="2 4">OJ8</strain>
    </source>
</reference>
<sequence>MKIDKVITSGKFRLDGGEWDVNNNVYIIGDASAVYIVDPAHDLDAIEDAVAKRPVRGILLTHAHNDHCELAPAAAERFGAEVYLHPDDAPLWEEANGDAPFVPLSDNEQFQVSGEAITVFHTPGHTPGGVVFHLPTEKALLSGDTLFKGGPGATGRKYSDFDVIIESLRNVIFHLPPATRVLPGHGEETTVGEEAAHIDEYVKRGY</sequence>
<evidence type="ECO:0000313" key="4">
    <source>
        <dbReference type="Proteomes" id="UP000185479"/>
    </source>
</evidence>
<gene>
    <name evidence="3" type="ORF">CFL01nite_06780</name>
    <name evidence="2" type="ORF">CFLV_01580</name>
</gene>
<dbReference type="CDD" id="cd06262">
    <property type="entry name" value="metallo-hydrolase-like_MBL-fold"/>
    <property type="match status" value="1"/>
</dbReference>
<reference evidence="3 5" key="2">
    <citation type="submission" date="2019-06" db="EMBL/GenBank/DDBJ databases">
        <title>Whole genome shotgun sequence of Corynebacterium flavescens NBRC 14136.</title>
        <authorList>
            <person name="Hosoyama A."/>
            <person name="Uohara A."/>
            <person name="Ohji S."/>
            <person name="Ichikawa N."/>
        </authorList>
    </citation>
    <scope>NUCLEOTIDE SEQUENCE [LARGE SCALE GENOMIC DNA]</scope>
    <source>
        <strain evidence="3 5">NBRC 14136</strain>
    </source>
</reference>
<dbReference type="EMBL" id="CP009246">
    <property type="protein sequence ID" value="APT86010.1"/>
    <property type="molecule type" value="Genomic_DNA"/>
</dbReference>
<evidence type="ECO:0000313" key="5">
    <source>
        <dbReference type="Proteomes" id="UP000315353"/>
    </source>
</evidence>
<dbReference type="EMBL" id="BJNB01000007">
    <property type="protein sequence ID" value="GEB97183.1"/>
    <property type="molecule type" value="Genomic_DNA"/>
</dbReference>
<dbReference type="KEGG" id="cfc:CFLV_01580"/>
<evidence type="ECO:0000313" key="2">
    <source>
        <dbReference type="EMBL" id="APT86010.1"/>
    </source>
</evidence>
<dbReference type="Gene3D" id="3.60.15.10">
    <property type="entry name" value="Ribonuclease Z/Hydroxyacylglutathione hydrolase-like"/>
    <property type="match status" value="1"/>
</dbReference>
<proteinExistence type="predicted"/>
<dbReference type="RefSeq" id="WP_075729013.1">
    <property type="nucleotide sequence ID" value="NZ_BJNB01000007.1"/>
</dbReference>
<dbReference type="AlphaFoldDB" id="A0A1L7CJG6"/>
<feature type="domain" description="Metallo-beta-lactamase" evidence="1">
    <location>
        <begin position="22"/>
        <end position="185"/>
    </location>
</feature>
<dbReference type="PANTHER" id="PTHR46233">
    <property type="entry name" value="HYDROXYACYLGLUTATHIONE HYDROLASE GLOC"/>
    <property type="match status" value="1"/>
</dbReference>
<dbReference type="InterPro" id="IPR051453">
    <property type="entry name" value="MBL_Glyoxalase_II"/>
</dbReference>
<name>A0A1L7CJG6_CORFL</name>
<dbReference type="OrthoDB" id="2971563at2"/>
<dbReference type="GeneID" id="82879412"/>
<dbReference type="PANTHER" id="PTHR46233:SF4">
    <property type="entry name" value="METALLO-BETA-LACTAMASE DOMAIN-CONTAINING PROTEIN"/>
    <property type="match status" value="1"/>
</dbReference>
<accession>A0A1L7CJG6</accession>
<keyword evidence="2" id="KW-0378">Hydrolase</keyword>
<dbReference type="Pfam" id="PF00753">
    <property type="entry name" value="Lactamase_B"/>
    <property type="match status" value="1"/>
</dbReference>
<dbReference type="SMART" id="SM00849">
    <property type="entry name" value="Lactamase_B"/>
    <property type="match status" value="1"/>
</dbReference>
<dbReference type="SUPFAM" id="SSF56281">
    <property type="entry name" value="Metallo-hydrolase/oxidoreductase"/>
    <property type="match status" value="1"/>
</dbReference>